<evidence type="ECO:0000256" key="1">
    <source>
        <dbReference type="SAM" id="MobiDB-lite"/>
    </source>
</evidence>
<dbReference type="SUPFAM" id="SSF57959">
    <property type="entry name" value="Leucine zipper domain"/>
    <property type="match status" value="1"/>
</dbReference>
<dbReference type="PANTHER" id="PTHR46324">
    <property type="entry name" value="BASIC LEUCINE ZIPPER 43-RELATED"/>
    <property type="match status" value="1"/>
</dbReference>
<feature type="region of interest" description="Disordered" evidence="1">
    <location>
        <begin position="204"/>
        <end position="229"/>
    </location>
</feature>
<dbReference type="EMBL" id="HBHZ01000406">
    <property type="protein sequence ID" value="CAE0187262.1"/>
    <property type="molecule type" value="Transcribed_RNA"/>
</dbReference>
<gene>
    <name evidence="3" type="ORF">CROS1456_LOCUS325</name>
    <name evidence="4" type="ORF">CROS1456_LOCUS327</name>
    <name evidence="5" type="ORF">CROS1456_LOCUS328</name>
    <name evidence="6" type="ORF">HKI87_02g11910</name>
</gene>
<reference evidence="5" key="1">
    <citation type="submission" date="2021-01" db="EMBL/GenBank/DDBJ databases">
        <authorList>
            <person name="Corre E."/>
            <person name="Pelletier E."/>
            <person name="Niang G."/>
            <person name="Scheremetjew M."/>
            <person name="Finn R."/>
            <person name="Kale V."/>
            <person name="Holt S."/>
            <person name="Cochrane G."/>
            <person name="Meng A."/>
            <person name="Brown T."/>
            <person name="Cohen L."/>
        </authorList>
    </citation>
    <scope>NUCLEOTIDE SEQUENCE</scope>
    <source>
        <strain evidence="5">RCC1871</strain>
    </source>
</reference>
<dbReference type="GO" id="GO:0003700">
    <property type="term" value="F:DNA-binding transcription factor activity"/>
    <property type="evidence" value="ECO:0007669"/>
    <property type="project" value="InterPro"/>
</dbReference>
<dbReference type="Proteomes" id="UP001472866">
    <property type="component" value="Chromosome 02"/>
</dbReference>
<dbReference type="PANTHER" id="PTHR46324:SF26">
    <property type="entry name" value="OS02G0728001 PROTEIN"/>
    <property type="match status" value="1"/>
</dbReference>
<dbReference type="InterPro" id="IPR046347">
    <property type="entry name" value="bZIP_sf"/>
</dbReference>
<evidence type="ECO:0000259" key="2">
    <source>
        <dbReference type="PROSITE" id="PS50217"/>
    </source>
</evidence>
<dbReference type="Gene3D" id="1.20.5.170">
    <property type="match status" value="1"/>
</dbReference>
<protein>
    <submittedName>
        <fullName evidence="6">BZIP domain-containing protein</fullName>
    </submittedName>
</protein>
<keyword evidence="7" id="KW-1185">Reference proteome</keyword>
<organism evidence="5">
    <name type="scientific">Chloropicon roscoffensis</name>
    <dbReference type="NCBI Taxonomy" id="1461544"/>
    <lineage>
        <taxon>Eukaryota</taxon>
        <taxon>Viridiplantae</taxon>
        <taxon>Chlorophyta</taxon>
        <taxon>Chloropicophyceae</taxon>
        <taxon>Chloropicales</taxon>
        <taxon>Chloropicaceae</taxon>
        <taxon>Chloropicon</taxon>
    </lineage>
</organism>
<feature type="compositionally biased region" description="Basic and acidic residues" evidence="1">
    <location>
        <begin position="220"/>
        <end position="229"/>
    </location>
</feature>
<accession>A0A7S3FLR5</accession>
<dbReference type="SMART" id="SM00338">
    <property type="entry name" value="BRLZ"/>
    <property type="match status" value="1"/>
</dbReference>
<feature type="compositionally biased region" description="Basic and acidic residues" evidence="1">
    <location>
        <begin position="327"/>
        <end position="362"/>
    </location>
</feature>
<dbReference type="EMBL" id="HBHZ01000403">
    <property type="protein sequence ID" value="CAE0187259.1"/>
    <property type="molecule type" value="Transcribed_RNA"/>
</dbReference>
<dbReference type="InterPro" id="IPR044521">
    <property type="entry name" value="AtbZIP8/43"/>
</dbReference>
<dbReference type="AlphaFoldDB" id="A0A7S3FLR5"/>
<feature type="compositionally biased region" description="Polar residues" evidence="1">
    <location>
        <begin position="312"/>
        <end position="322"/>
    </location>
</feature>
<sequence>MERAWSVEDLVGGLWRMGERTSSEQQIQDYLRRVPSGSWPAASPGQQPSPEQFQQSVQVQAAALAAAQAPHAQAQAQAAYAAQAAGMQQAMQAMAAGKAGELVQGQARAGGQNPMQRVASLDMLRALVMQGQAPPGAVAGGMPSASAMTAPPNRQPVAPGAMANGLAHAAGGVKVDPAAVAAAGLVDPTKGPQDKSEVRRVRRMLSNRESARRSRRRKQEHLQTLEDKIKNSELARTELEGQLSEISKENQDLKAECERLRRENAALRSGCFTELPTPAAPQLGAAAAHDATNGTANGTTNGEAAPREDSAQTKSRSPTPDTANGDARTDEEAARGEKRPSSETLKRNASIDELSKRFKGDGDAGNCTGTLQNAHRESWQDLTAAEKVH</sequence>
<evidence type="ECO:0000313" key="3">
    <source>
        <dbReference type="EMBL" id="CAE0187259.1"/>
    </source>
</evidence>
<feature type="domain" description="BZIP" evidence="2">
    <location>
        <begin position="197"/>
        <end position="260"/>
    </location>
</feature>
<dbReference type="InterPro" id="IPR004827">
    <property type="entry name" value="bZIP"/>
</dbReference>
<feature type="region of interest" description="Disordered" evidence="1">
    <location>
        <begin position="283"/>
        <end position="389"/>
    </location>
</feature>
<evidence type="ECO:0000313" key="4">
    <source>
        <dbReference type="EMBL" id="CAE0187261.1"/>
    </source>
</evidence>
<reference evidence="6 7" key="2">
    <citation type="submission" date="2024-03" db="EMBL/GenBank/DDBJ databases">
        <title>Complete genome sequence of the green alga Chloropicon roscoffensis RCC1871.</title>
        <authorList>
            <person name="Lemieux C."/>
            <person name="Pombert J.-F."/>
            <person name="Otis C."/>
            <person name="Turmel M."/>
        </authorList>
    </citation>
    <scope>NUCLEOTIDE SEQUENCE [LARGE SCALE GENOMIC DNA]</scope>
    <source>
        <strain evidence="6 7">RCC1871</strain>
    </source>
</reference>
<dbReference type="PROSITE" id="PS00036">
    <property type="entry name" value="BZIP_BASIC"/>
    <property type="match status" value="1"/>
</dbReference>
<dbReference type="PROSITE" id="PS50217">
    <property type="entry name" value="BZIP"/>
    <property type="match status" value="1"/>
</dbReference>
<dbReference type="EMBL" id="CP151502">
    <property type="protein sequence ID" value="WZN59665.1"/>
    <property type="molecule type" value="Genomic_DNA"/>
</dbReference>
<proteinExistence type="predicted"/>
<dbReference type="EMBL" id="HBHZ01000405">
    <property type="protein sequence ID" value="CAE0187261.1"/>
    <property type="molecule type" value="Transcribed_RNA"/>
</dbReference>
<feature type="compositionally biased region" description="Low complexity" evidence="1">
    <location>
        <begin position="283"/>
        <end position="304"/>
    </location>
</feature>
<feature type="compositionally biased region" description="Basic and acidic residues" evidence="1">
    <location>
        <begin position="374"/>
        <end position="389"/>
    </location>
</feature>
<evidence type="ECO:0000313" key="5">
    <source>
        <dbReference type="EMBL" id="CAE0187262.1"/>
    </source>
</evidence>
<evidence type="ECO:0000313" key="7">
    <source>
        <dbReference type="Proteomes" id="UP001472866"/>
    </source>
</evidence>
<evidence type="ECO:0000313" key="6">
    <source>
        <dbReference type="EMBL" id="WZN59665.1"/>
    </source>
</evidence>
<name>A0A7S3FLR5_9CHLO</name>
<dbReference type="Pfam" id="PF00170">
    <property type="entry name" value="bZIP_1"/>
    <property type="match status" value="1"/>
</dbReference>